<evidence type="ECO:0008006" key="4">
    <source>
        <dbReference type="Google" id="ProtNLM"/>
    </source>
</evidence>
<comment type="caution">
    <text evidence="2">The sequence shown here is derived from an EMBL/GenBank/DDBJ whole genome shotgun (WGS) entry which is preliminary data.</text>
</comment>
<dbReference type="Proteomes" id="UP000887013">
    <property type="component" value="Unassembled WGS sequence"/>
</dbReference>
<reference evidence="2" key="1">
    <citation type="submission" date="2020-08" db="EMBL/GenBank/DDBJ databases">
        <title>Multicomponent nature underlies the extraordinary mechanical properties of spider dragline silk.</title>
        <authorList>
            <person name="Kono N."/>
            <person name="Nakamura H."/>
            <person name="Mori M."/>
            <person name="Yoshida Y."/>
            <person name="Ohtoshi R."/>
            <person name="Malay A.D."/>
            <person name="Moran D.A.P."/>
            <person name="Tomita M."/>
            <person name="Numata K."/>
            <person name="Arakawa K."/>
        </authorList>
    </citation>
    <scope>NUCLEOTIDE SEQUENCE</scope>
</reference>
<feature type="signal peptide" evidence="1">
    <location>
        <begin position="1"/>
        <end position="19"/>
    </location>
</feature>
<feature type="chain" id="PRO_5036470245" description="Venom protein" evidence="1">
    <location>
        <begin position="20"/>
        <end position="135"/>
    </location>
</feature>
<keyword evidence="1" id="KW-0732">Signal</keyword>
<evidence type="ECO:0000313" key="2">
    <source>
        <dbReference type="EMBL" id="GFT46913.1"/>
    </source>
</evidence>
<accession>A0A8X6TR63</accession>
<keyword evidence="3" id="KW-1185">Reference proteome</keyword>
<gene>
    <name evidence="2" type="primary">AVEN_118676_1</name>
    <name evidence="2" type="ORF">NPIL_704201</name>
</gene>
<organism evidence="2 3">
    <name type="scientific">Nephila pilipes</name>
    <name type="common">Giant wood spider</name>
    <name type="synonym">Nephila maculata</name>
    <dbReference type="NCBI Taxonomy" id="299642"/>
    <lineage>
        <taxon>Eukaryota</taxon>
        <taxon>Metazoa</taxon>
        <taxon>Ecdysozoa</taxon>
        <taxon>Arthropoda</taxon>
        <taxon>Chelicerata</taxon>
        <taxon>Arachnida</taxon>
        <taxon>Araneae</taxon>
        <taxon>Araneomorphae</taxon>
        <taxon>Entelegynae</taxon>
        <taxon>Araneoidea</taxon>
        <taxon>Nephilidae</taxon>
        <taxon>Nephila</taxon>
    </lineage>
</organism>
<dbReference type="EMBL" id="BMAW01016059">
    <property type="protein sequence ID" value="GFT46913.1"/>
    <property type="molecule type" value="Genomic_DNA"/>
</dbReference>
<proteinExistence type="predicted"/>
<sequence length="135" mass="15845">MGFITSLVFAVLCFESIQCDWDNNQEVSSRRGDGTDLCYSEYLFPQFPECKEYEDLIREKIEELRRNGEIGYCDDQSPMECLRNETIYARDRMTTFPPIDCMEPLLDFLFGSTDPDYASKYISEDSSEYDENILR</sequence>
<name>A0A8X6TR63_NEPPI</name>
<protein>
    <recommendedName>
        <fullName evidence="4">Venom protein</fullName>
    </recommendedName>
</protein>
<dbReference type="AlphaFoldDB" id="A0A8X6TR63"/>
<evidence type="ECO:0000313" key="3">
    <source>
        <dbReference type="Proteomes" id="UP000887013"/>
    </source>
</evidence>
<dbReference type="OrthoDB" id="6435446at2759"/>
<evidence type="ECO:0000256" key="1">
    <source>
        <dbReference type="SAM" id="SignalP"/>
    </source>
</evidence>